<feature type="transmembrane region" description="Helical" evidence="16">
    <location>
        <begin position="12"/>
        <end position="36"/>
    </location>
</feature>
<evidence type="ECO:0000256" key="15">
    <source>
        <dbReference type="SAM" id="MobiDB-lite"/>
    </source>
</evidence>
<feature type="compositionally biased region" description="Polar residues" evidence="15">
    <location>
        <begin position="297"/>
        <end position="312"/>
    </location>
</feature>
<dbReference type="Pfam" id="PF13639">
    <property type="entry name" value="zf-RING_2"/>
    <property type="match status" value="1"/>
</dbReference>
<evidence type="ECO:0000259" key="17">
    <source>
        <dbReference type="PROSITE" id="PS50089"/>
    </source>
</evidence>
<reference evidence="19" key="1">
    <citation type="submission" date="2017-01" db="EMBL/GenBank/DDBJ databases">
        <title>Comparative genomics of anhydrobiosis in the tardigrade Hypsibius dujardini.</title>
        <authorList>
            <person name="Yoshida Y."/>
            <person name="Koutsovoulos G."/>
            <person name="Laetsch D."/>
            <person name="Stevens L."/>
            <person name="Kumar S."/>
            <person name="Horikawa D."/>
            <person name="Ishino K."/>
            <person name="Komine S."/>
            <person name="Tomita M."/>
            <person name="Blaxter M."/>
            <person name="Arakawa K."/>
        </authorList>
    </citation>
    <scope>NUCLEOTIDE SEQUENCE [LARGE SCALE GENOMIC DNA]</scope>
    <source>
        <strain evidence="19">Z151</strain>
    </source>
</reference>
<dbReference type="SUPFAM" id="SSF52025">
    <property type="entry name" value="PA domain"/>
    <property type="match status" value="1"/>
</dbReference>
<keyword evidence="12" id="KW-0325">Glycoprotein</keyword>
<dbReference type="InterPro" id="IPR013083">
    <property type="entry name" value="Znf_RING/FYVE/PHD"/>
</dbReference>
<dbReference type="PANTHER" id="PTHR47168">
    <property type="entry name" value="RING ZINC FINGER DOMAIN SUPERFAMILY PROTEIN-RELATED"/>
    <property type="match status" value="1"/>
</dbReference>
<dbReference type="SMART" id="SM00184">
    <property type="entry name" value="RING"/>
    <property type="match status" value="1"/>
</dbReference>
<keyword evidence="10 16" id="KW-1133">Transmembrane helix</keyword>
<dbReference type="InterPro" id="IPR044744">
    <property type="entry name" value="ZNRF4/RNF13/RNF167_PA"/>
</dbReference>
<dbReference type="Pfam" id="PF02225">
    <property type="entry name" value="PA"/>
    <property type="match status" value="1"/>
</dbReference>
<keyword evidence="4" id="KW-0808">Transferase</keyword>
<evidence type="ECO:0000256" key="4">
    <source>
        <dbReference type="ARBA" id="ARBA00022679"/>
    </source>
</evidence>
<evidence type="ECO:0000256" key="10">
    <source>
        <dbReference type="ARBA" id="ARBA00022989"/>
    </source>
</evidence>
<dbReference type="GO" id="GO:0005737">
    <property type="term" value="C:cytoplasm"/>
    <property type="evidence" value="ECO:0007669"/>
    <property type="project" value="UniProtKB-ARBA"/>
</dbReference>
<dbReference type="InterPro" id="IPR051653">
    <property type="entry name" value="E3_ligase_sorting_rcpt"/>
</dbReference>
<keyword evidence="5 16" id="KW-0812">Transmembrane</keyword>
<evidence type="ECO:0000313" key="18">
    <source>
        <dbReference type="EMBL" id="OQV12878.1"/>
    </source>
</evidence>
<evidence type="ECO:0000256" key="7">
    <source>
        <dbReference type="ARBA" id="ARBA00022729"/>
    </source>
</evidence>
<keyword evidence="8 14" id="KW-0863">Zinc-finger</keyword>
<evidence type="ECO:0000256" key="2">
    <source>
        <dbReference type="ARBA" id="ARBA00004906"/>
    </source>
</evidence>
<feature type="region of interest" description="Disordered" evidence="15">
    <location>
        <begin position="289"/>
        <end position="330"/>
    </location>
</feature>
<gene>
    <name evidence="18" type="ORF">BV898_12897</name>
</gene>
<dbReference type="SUPFAM" id="SSF57850">
    <property type="entry name" value="RING/U-box"/>
    <property type="match status" value="1"/>
</dbReference>
<proteinExistence type="predicted"/>
<evidence type="ECO:0000256" key="13">
    <source>
        <dbReference type="ARBA" id="ARBA00046288"/>
    </source>
</evidence>
<dbReference type="Gene3D" id="3.50.30.30">
    <property type="match status" value="1"/>
</dbReference>
<dbReference type="AlphaFoldDB" id="A0A1W0WCI2"/>
<dbReference type="GO" id="GO:0008270">
    <property type="term" value="F:zinc ion binding"/>
    <property type="evidence" value="ECO:0007669"/>
    <property type="project" value="UniProtKB-KW"/>
</dbReference>
<comment type="subcellular location">
    <subcellularLocation>
        <location evidence="13">Endomembrane system</location>
        <topology evidence="13">Single-pass type I membrane protein</topology>
    </subcellularLocation>
</comment>
<evidence type="ECO:0000256" key="11">
    <source>
        <dbReference type="ARBA" id="ARBA00023136"/>
    </source>
</evidence>
<feature type="domain" description="RING-type" evidence="17">
    <location>
        <begin position="240"/>
        <end position="282"/>
    </location>
</feature>
<evidence type="ECO:0000313" key="19">
    <source>
        <dbReference type="Proteomes" id="UP000192578"/>
    </source>
</evidence>
<dbReference type="GO" id="GO:0061630">
    <property type="term" value="F:ubiquitin protein ligase activity"/>
    <property type="evidence" value="ECO:0007669"/>
    <property type="project" value="UniProtKB-EC"/>
</dbReference>
<keyword evidence="11 16" id="KW-0472">Membrane</keyword>
<comment type="pathway">
    <text evidence="2">Protein modification; protein ubiquitination.</text>
</comment>
<comment type="catalytic activity">
    <reaction evidence="1">
        <text>S-ubiquitinyl-[E2 ubiquitin-conjugating enzyme]-L-cysteine + [acceptor protein]-L-lysine = [E2 ubiquitin-conjugating enzyme]-L-cysteine + N(6)-ubiquitinyl-[acceptor protein]-L-lysine.</text>
        <dbReference type="EC" id="2.3.2.27"/>
    </reaction>
</comment>
<evidence type="ECO:0000256" key="8">
    <source>
        <dbReference type="ARBA" id="ARBA00022771"/>
    </source>
</evidence>
<dbReference type="GO" id="GO:0012505">
    <property type="term" value="C:endomembrane system"/>
    <property type="evidence" value="ECO:0007669"/>
    <property type="project" value="UniProtKB-SubCell"/>
</dbReference>
<feature type="transmembrane region" description="Helical" evidence="16">
    <location>
        <begin position="183"/>
        <end position="207"/>
    </location>
</feature>
<keyword evidence="9" id="KW-0862">Zinc</keyword>
<dbReference type="PANTHER" id="PTHR47168:SF1">
    <property type="entry name" value="OS02G0798600 PROTEIN"/>
    <property type="match status" value="1"/>
</dbReference>
<dbReference type="EC" id="2.3.2.27" evidence="3"/>
<evidence type="ECO:0000256" key="1">
    <source>
        <dbReference type="ARBA" id="ARBA00000900"/>
    </source>
</evidence>
<protein>
    <recommendedName>
        <fullName evidence="3">RING-type E3 ubiquitin transferase</fullName>
        <ecNumber evidence="3">2.3.2.27</ecNumber>
    </recommendedName>
</protein>
<dbReference type="InterPro" id="IPR046450">
    <property type="entry name" value="PA_dom_sf"/>
</dbReference>
<dbReference type="PROSITE" id="PS50089">
    <property type="entry name" value="ZF_RING_2"/>
    <property type="match status" value="1"/>
</dbReference>
<dbReference type="InterPro" id="IPR001841">
    <property type="entry name" value="Znf_RING"/>
</dbReference>
<evidence type="ECO:0000256" key="5">
    <source>
        <dbReference type="ARBA" id="ARBA00022692"/>
    </source>
</evidence>
<name>A0A1W0WCI2_HYPEX</name>
<evidence type="ECO:0000256" key="9">
    <source>
        <dbReference type="ARBA" id="ARBA00022833"/>
    </source>
</evidence>
<sequence length="445" mass="48046">MSPGSVGSFYLLATSFVFFISSLQNVLLVEADILVIGGPKNETMYRFTSQPATFGPQIPEDGTDGYLVVAEPINACEAVAPPPSEANGTSTRDWILLVKRGGCDFDTKIRNAQTAGYIGAIVYNNGSQGTLVPMSGSHGSDITIPSVFVTFRDGLFLAADFLWTTGYYIVLTPESPALNLNAILLPFAIVVGICFFVLTMVLVAKYVRDRRRRRRHRLPRSQLKKITIRKYRKGDGNDVCAICLDEFDEGDKLRVLPCRHQYHCKCVDPWLLNNKRVCPVCKRKVIPGDSSDDEGTTAGSQTTADPSETTPLLSPAHHNLNDGGPLENDMPVLQAPQMLINIEFTSDDEYDADTEDAHENIAADFDPEIDVGGPSTSSAPLPTSPSSSASYHVVEVVSETAAAVHSPDSTRTETSSSAVAAEDDQDVPLIRLNDTAGGPGAHSHA</sequence>
<evidence type="ECO:0000256" key="12">
    <source>
        <dbReference type="ARBA" id="ARBA00023180"/>
    </source>
</evidence>
<evidence type="ECO:0000256" key="6">
    <source>
        <dbReference type="ARBA" id="ARBA00022723"/>
    </source>
</evidence>
<evidence type="ECO:0000256" key="3">
    <source>
        <dbReference type="ARBA" id="ARBA00012483"/>
    </source>
</evidence>
<evidence type="ECO:0000256" key="16">
    <source>
        <dbReference type="SAM" id="Phobius"/>
    </source>
</evidence>
<feature type="transmembrane region" description="Helical" evidence="16">
    <location>
        <begin position="154"/>
        <end position="171"/>
    </location>
</feature>
<dbReference type="CDD" id="cd02123">
    <property type="entry name" value="PA_C_RZF_like"/>
    <property type="match status" value="1"/>
</dbReference>
<dbReference type="OrthoDB" id="8062037at2759"/>
<organism evidence="18 19">
    <name type="scientific">Hypsibius exemplaris</name>
    <name type="common">Freshwater tardigrade</name>
    <dbReference type="NCBI Taxonomy" id="2072580"/>
    <lineage>
        <taxon>Eukaryota</taxon>
        <taxon>Metazoa</taxon>
        <taxon>Ecdysozoa</taxon>
        <taxon>Tardigrada</taxon>
        <taxon>Eutardigrada</taxon>
        <taxon>Parachela</taxon>
        <taxon>Hypsibioidea</taxon>
        <taxon>Hypsibiidae</taxon>
        <taxon>Hypsibius</taxon>
    </lineage>
</organism>
<keyword evidence="19" id="KW-1185">Reference proteome</keyword>
<accession>A0A1W0WCI2</accession>
<keyword evidence="7" id="KW-0732">Signal</keyword>
<dbReference type="Gene3D" id="3.30.40.10">
    <property type="entry name" value="Zinc/RING finger domain, C3HC4 (zinc finger)"/>
    <property type="match status" value="1"/>
</dbReference>
<dbReference type="FunFam" id="3.30.40.10:FF:000824">
    <property type="entry name" value="E3 ubiquitin-protein ligase RNF13"/>
    <property type="match status" value="1"/>
</dbReference>
<feature type="compositionally biased region" description="Low complexity" evidence="15">
    <location>
        <begin position="374"/>
        <end position="406"/>
    </location>
</feature>
<evidence type="ECO:0000256" key="14">
    <source>
        <dbReference type="PROSITE-ProRule" id="PRU00175"/>
    </source>
</evidence>
<comment type="caution">
    <text evidence="18">The sequence shown here is derived from an EMBL/GenBank/DDBJ whole genome shotgun (WGS) entry which is preliminary data.</text>
</comment>
<dbReference type="Proteomes" id="UP000192578">
    <property type="component" value="Unassembled WGS sequence"/>
</dbReference>
<feature type="compositionally biased region" description="Polar residues" evidence="15">
    <location>
        <begin position="407"/>
        <end position="418"/>
    </location>
</feature>
<keyword evidence="6" id="KW-0479">Metal-binding</keyword>
<dbReference type="CDD" id="cd16796">
    <property type="entry name" value="RING-H2_RNF13"/>
    <property type="match status" value="1"/>
</dbReference>
<dbReference type="InterPro" id="IPR003137">
    <property type="entry name" value="PA_domain"/>
</dbReference>
<feature type="region of interest" description="Disordered" evidence="15">
    <location>
        <begin position="365"/>
        <end position="445"/>
    </location>
</feature>
<dbReference type="EMBL" id="MTYJ01000135">
    <property type="protein sequence ID" value="OQV12878.1"/>
    <property type="molecule type" value="Genomic_DNA"/>
</dbReference>